<organism evidence="4 5">
    <name type="scientific">Candidatus Gottesmanbacteria bacterium RIFOXYB1_FULL_47_11</name>
    <dbReference type="NCBI Taxonomy" id="1798401"/>
    <lineage>
        <taxon>Bacteria</taxon>
        <taxon>Candidatus Gottesmaniibacteriota</taxon>
    </lineage>
</organism>
<evidence type="ECO:0008006" key="6">
    <source>
        <dbReference type="Google" id="ProtNLM"/>
    </source>
</evidence>
<feature type="domain" description="YknX-like C-terminal permuted SH3-like" evidence="2">
    <location>
        <begin position="285"/>
        <end position="344"/>
    </location>
</feature>
<dbReference type="Proteomes" id="UP000176186">
    <property type="component" value="Unassembled WGS sequence"/>
</dbReference>
<dbReference type="NCBIfam" id="TIGR01730">
    <property type="entry name" value="RND_mfp"/>
    <property type="match status" value="1"/>
</dbReference>
<evidence type="ECO:0000313" key="4">
    <source>
        <dbReference type="EMBL" id="OGG34432.1"/>
    </source>
</evidence>
<dbReference type="PANTHER" id="PTHR30469:SF33">
    <property type="entry name" value="SLR1207 PROTEIN"/>
    <property type="match status" value="1"/>
</dbReference>
<accession>A0A1F6BCE3</accession>
<dbReference type="InterPro" id="IPR058637">
    <property type="entry name" value="YknX-like_C"/>
</dbReference>
<dbReference type="SUPFAM" id="SSF111369">
    <property type="entry name" value="HlyD-like secretion proteins"/>
    <property type="match status" value="1"/>
</dbReference>
<sequence length="348" mass="37917">MSKKKIIAVLSSVIVLLGGGVVVNQQIETKTQDSVIKTAPATREDFIKSVGSSGKTKAVRSVDLKFQTSGRLAWVQVKEGDWVSAYQAIAGLDKREVQKTLENTLRDYSVERNTYEETARVTYQGRFKPTEALNDTMKRLLEKNQWDLESAVADVELDHLAVEYATLITPIAGVVTHVDTPVAGINITPATAVFTVVDPDSMMFEANADEIDVGNLTLGQKASIALDAYPDATFSGTISYISYSSELSAGGATVFPIQIAFDEPQKIRIGLNGDVTIDALRIPLVLTVPLEAIREEEGGKYVFKKNDHSYVKTKVKTGQQNDDKIVIEEGLSEGDSVVIKGFNNLPKS</sequence>
<proteinExistence type="inferred from homology"/>
<feature type="domain" description="YknX-like beta-barrel" evidence="3">
    <location>
        <begin position="204"/>
        <end position="275"/>
    </location>
</feature>
<reference evidence="4 5" key="1">
    <citation type="journal article" date="2016" name="Nat. Commun.">
        <title>Thousands of microbial genomes shed light on interconnected biogeochemical processes in an aquifer system.</title>
        <authorList>
            <person name="Anantharaman K."/>
            <person name="Brown C.T."/>
            <person name="Hug L.A."/>
            <person name="Sharon I."/>
            <person name="Castelle C.J."/>
            <person name="Probst A.J."/>
            <person name="Thomas B.C."/>
            <person name="Singh A."/>
            <person name="Wilkins M.J."/>
            <person name="Karaoz U."/>
            <person name="Brodie E.L."/>
            <person name="Williams K.H."/>
            <person name="Hubbard S.S."/>
            <person name="Banfield J.F."/>
        </authorList>
    </citation>
    <scope>NUCLEOTIDE SEQUENCE [LARGE SCALE GENOMIC DNA]</scope>
</reference>
<evidence type="ECO:0000313" key="5">
    <source>
        <dbReference type="Proteomes" id="UP000176186"/>
    </source>
</evidence>
<dbReference type="EMBL" id="MFKE01000030">
    <property type="protein sequence ID" value="OGG34432.1"/>
    <property type="molecule type" value="Genomic_DNA"/>
</dbReference>
<dbReference type="Pfam" id="PF25989">
    <property type="entry name" value="YknX_C"/>
    <property type="match status" value="1"/>
</dbReference>
<evidence type="ECO:0000259" key="2">
    <source>
        <dbReference type="Pfam" id="PF25989"/>
    </source>
</evidence>
<dbReference type="PANTHER" id="PTHR30469">
    <property type="entry name" value="MULTIDRUG RESISTANCE PROTEIN MDTA"/>
    <property type="match status" value="1"/>
</dbReference>
<dbReference type="Gene3D" id="2.40.420.20">
    <property type="match status" value="1"/>
</dbReference>
<dbReference type="InterPro" id="IPR006143">
    <property type="entry name" value="RND_pump_MFP"/>
</dbReference>
<dbReference type="Gene3D" id="2.40.30.170">
    <property type="match status" value="1"/>
</dbReference>
<dbReference type="InterPro" id="IPR058636">
    <property type="entry name" value="Beta-barrel_YknX"/>
</dbReference>
<comment type="similarity">
    <text evidence="1">Belongs to the membrane fusion protein (MFP) (TC 8.A.1) family.</text>
</comment>
<gene>
    <name evidence="4" type="ORF">A2363_00635</name>
</gene>
<dbReference type="AlphaFoldDB" id="A0A1F6BCE3"/>
<name>A0A1F6BCE3_9BACT</name>
<dbReference type="STRING" id="1798401.A2363_00635"/>
<comment type="caution">
    <text evidence="4">The sequence shown here is derived from an EMBL/GenBank/DDBJ whole genome shotgun (WGS) entry which is preliminary data.</text>
</comment>
<dbReference type="Pfam" id="PF25990">
    <property type="entry name" value="Beta-barrel_YknX"/>
    <property type="match status" value="1"/>
</dbReference>
<protein>
    <recommendedName>
        <fullName evidence="6">RND efflux pump membrane fusion protein barrel-sandwich domain-containing protein</fullName>
    </recommendedName>
</protein>
<dbReference type="GO" id="GO:1990281">
    <property type="term" value="C:efflux pump complex"/>
    <property type="evidence" value="ECO:0007669"/>
    <property type="project" value="TreeGrafter"/>
</dbReference>
<evidence type="ECO:0000256" key="1">
    <source>
        <dbReference type="ARBA" id="ARBA00009477"/>
    </source>
</evidence>
<dbReference type="Gene3D" id="2.40.50.100">
    <property type="match status" value="1"/>
</dbReference>
<dbReference type="GO" id="GO:0015562">
    <property type="term" value="F:efflux transmembrane transporter activity"/>
    <property type="evidence" value="ECO:0007669"/>
    <property type="project" value="TreeGrafter"/>
</dbReference>
<evidence type="ECO:0000259" key="3">
    <source>
        <dbReference type="Pfam" id="PF25990"/>
    </source>
</evidence>